<proteinExistence type="predicted"/>
<evidence type="ECO:0000259" key="7">
    <source>
        <dbReference type="Pfam" id="PF13396"/>
    </source>
</evidence>
<evidence type="ECO:0000313" key="8">
    <source>
        <dbReference type="EMBL" id="AMD93149.1"/>
    </source>
</evidence>
<reference evidence="9" key="1">
    <citation type="submission" date="2016-02" db="EMBL/GenBank/DDBJ databases">
        <authorList>
            <person name="Holder M.E."/>
            <person name="Ajami N.J."/>
            <person name="Petrosino J.F."/>
        </authorList>
    </citation>
    <scope>NUCLEOTIDE SEQUENCE [LARGE SCALE GENOMIC DNA]</scope>
    <source>
        <strain evidence="9">DSM 12838</strain>
    </source>
</reference>
<comment type="subcellular location">
    <subcellularLocation>
        <location evidence="1">Cell membrane</location>
        <topology evidence="1">Multi-pass membrane protein</topology>
    </subcellularLocation>
</comment>
<dbReference type="STRING" id="888061.AXF15_08590"/>
<protein>
    <recommendedName>
        <fullName evidence="7">Cardiolipin synthase N-terminal domain-containing protein</fullName>
    </recommendedName>
</protein>
<evidence type="ECO:0000256" key="4">
    <source>
        <dbReference type="ARBA" id="ARBA00022989"/>
    </source>
</evidence>
<evidence type="ECO:0000256" key="2">
    <source>
        <dbReference type="ARBA" id="ARBA00022475"/>
    </source>
</evidence>
<sequence length="72" mass="8199">MFAEIPPDKLAYALPLLILPILPNLWGIVHVYRREFPTPEERAAWLVTLIVLPVIGGLMYMLLGARRAMKKT</sequence>
<keyword evidence="9" id="KW-1185">Reference proteome</keyword>
<feature type="transmembrane region" description="Helical" evidence="6">
    <location>
        <begin position="44"/>
        <end position="63"/>
    </location>
</feature>
<keyword evidence="2" id="KW-1003">Cell membrane</keyword>
<accession>A0A0X8JQK6</accession>
<name>A0A0X8JQK6_9BACT</name>
<evidence type="ECO:0000256" key="3">
    <source>
        <dbReference type="ARBA" id="ARBA00022692"/>
    </source>
</evidence>
<evidence type="ECO:0000313" key="9">
    <source>
        <dbReference type="Proteomes" id="UP000063964"/>
    </source>
</evidence>
<dbReference type="AlphaFoldDB" id="A0A0X8JQK6"/>
<evidence type="ECO:0000256" key="1">
    <source>
        <dbReference type="ARBA" id="ARBA00004651"/>
    </source>
</evidence>
<evidence type="ECO:0000256" key="6">
    <source>
        <dbReference type="SAM" id="Phobius"/>
    </source>
</evidence>
<evidence type="ECO:0000256" key="5">
    <source>
        <dbReference type="ARBA" id="ARBA00023136"/>
    </source>
</evidence>
<keyword evidence="5 6" id="KW-0472">Membrane</keyword>
<keyword evidence="4 6" id="KW-1133">Transmembrane helix</keyword>
<feature type="transmembrane region" description="Helical" evidence="6">
    <location>
        <begin position="12"/>
        <end position="32"/>
    </location>
</feature>
<dbReference type="OrthoDB" id="5348497at2"/>
<dbReference type="GO" id="GO:0005886">
    <property type="term" value="C:plasma membrane"/>
    <property type="evidence" value="ECO:0007669"/>
    <property type="project" value="UniProtKB-SubCell"/>
</dbReference>
<keyword evidence="3 6" id="KW-0812">Transmembrane</keyword>
<organism evidence="8 9">
    <name type="scientific">Desulfomicrobium orale DSM 12838</name>
    <dbReference type="NCBI Taxonomy" id="888061"/>
    <lineage>
        <taxon>Bacteria</taxon>
        <taxon>Pseudomonadati</taxon>
        <taxon>Thermodesulfobacteriota</taxon>
        <taxon>Desulfovibrionia</taxon>
        <taxon>Desulfovibrionales</taxon>
        <taxon>Desulfomicrobiaceae</taxon>
        <taxon>Desulfomicrobium</taxon>
    </lineage>
</organism>
<dbReference type="Proteomes" id="UP000063964">
    <property type="component" value="Chromosome"/>
</dbReference>
<dbReference type="KEGG" id="doa:AXF15_08590"/>
<dbReference type="RefSeq" id="WP_066606076.1">
    <property type="nucleotide sequence ID" value="NZ_CP014230.1"/>
</dbReference>
<dbReference type="Pfam" id="PF13396">
    <property type="entry name" value="PLDc_N"/>
    <property type="match status" value="1"/>
</dbReference>
<gene>
    <name evidence="8" type="ORF">AXF15_08590</name>
</gene>
<feature type="domain" description="Cardiolipin synthase N-terminal" evidence="7">
    <location>
        <begin position="24"/>
        <end position="64"/>
    </location>
</feature>
<dbReference type="InterPro" id="IPR027379">
    <property type="entry name" value="CLS_N"/>
</dbReference>
<dbReference type="EMBL" id="CP014230">
    <property type="protein sequence ID" value="AMD93149.1"/>
    <property type="molecule type" value="Genomic_DNA"/>
</dbReference>